<dbReference type="PANTHER" id="PTHR10578:SF107">
    <property type="entry name" value="2-HYDROXYACID OXIDASE 1"/>
    <property type="match status" value="1"/>
</dbReference>
<feature type="binding site" evidence="7">
    <location>
        <position position="276"/>
    </location>
    <ligand>
        <name>FMN</name>
        <dbReference type="ChEBI" id="CHEBI:58210"/>
    </ligand>
</feature>
<feature type="binding site" evidence="7">
    <location>
        <position position="166"/>
    </location>
    <ligand>
        <name>glyoxylate</name>
        <dbReference type="ChEBI" id="CHEBI:36655"/>
    </ligand>
</feature>
<feature type="binding site" evidence="7">
    <location>
        <begin position="79"/>
        <end position="81"/>
    </location>
    <ligand>
        <name>FMN</name>
        <dbReference type="ChEBI" id="CHEBI:58210"/>
    </ligand>
</feature>
<dbReference type="InterPro" id="IPR013785">
    <property type="entry name" value="Aldolase_TIM"/>
</dbReference>
<evidence type="ECO:0000313" key="9">
    <source>
        <dbReference type="EMBL" id="SDR11790.1"/>
    </source>
</evidence>
<evidence type="ECO:0000313" key="10">
    <source>
        <dbReference type="Proteomes" id="UP000183053"/>
    </source>
</evidence>
<dbReference type="InterPro" id="IPR000262">
    <property type="entry name" value="FMN-dep_DH"/>
</dbReference>
<feature type="active site" description="Proton acceptor" evidence="6">
    <location>
        <position position="278"/>
    </location>
</feature>
<dbReference type="EMBL" id="FNLF01000002">
    <property type="protein sequence ID" value="SDR11790.1"/>
    <property type="molecule type" value="Genomic_DNA"/>
</dbReference>
<feature type="binding site" evidence="7">
    <location>
        <position position="131"/>
    </location>
    <ligand>
        <name>glyoxylate</name>
        <dbReference type="ChEBI" id="CHEBI:36655"/>
    </ligand>
</feature>
<evidence type="ECO:0000256" key="7">
    <source>
        <dbReference type="PIRSR" id="PIRSR000138-2"/>
    </source>
</evidence>
<dbReference type="FunFam" id="3.20.20.70:FF:000029">
    <property type="entry name" value="L-lactate dehydrogenase"/>
    <property type="match status" value="1"/>
</dbReference>
<dbReference type="SUPFAM" id="SSF51395">
    <property type="entry name" value="FMN-linked oxidoreductases"/>
    <property type="match status" value="1"/>
</dbReference>
<dbReference type="AlphaFoldDB" id="A0A1H1GF24"/>
<evidence type="ECO:0000256" key="5">
    <source>
        <dbReference type="ARBA" id="ARBA00024042"/>
    </source>
</evidence>
<feature type="binding site" evidence="7">
    <location>
        <position position="278"/>
    </location>
    <ligand>
        <name>glyoxylate</name>
        <dbReference type="ChEBI" id="CHEBI:36655"/>
    </ligand>
</feature>
<dbReference type="InterPro" id="IPR037396">
    <property type="entry name" value="FMN_HAD"/>
</dbReference>
<dbReference type="InterPro" id="IPR012133">
    <property type="entry name" value="Alpha-hydoxy_acid_DH_FMN"/>
</dbReference>
<evidence type="ECO:0000256" key="1">
    <source>
        <dbReference type="ARBA" id="ARBA00001917"/>
    </source>
</evidence>
<dbReference type="GO" id="GO:0010181">
    <property type="term" value="F:FMN binding"/>
    <property type="evidence" value="ECO:0007669"/>
    <property type="project" value="InterPro"/>
</dbReference>
<feature type="domain" description="FMN hydroxy acid dehydrogenase" evidence="8">
    <location>
        <begin position="1"/>
        <end position="383"/>
    </location>
</feature>
<dbReference type="PROSITE" id="PS51349">
    <property type="entry name" value="FMN_HYDROXY_ACID_DH_2"/>
    <property type="match status" value="1"/>
</dbReference>
<comment type="similarity">
    <text evidence="5">Belongs to the FMN-dependent alpha-hydroxy acid dehydrogenase family.</text>
</comment>
<dbReference type="STRING" id="47312.SAMN04489765_3297"/>
<dbReference type="OrthoDB" id="9770452at2"/>
<keyword evidence="3 7" id="KW-0288">FMN</keyword>
<dbReference type="InterPro" id="IPR008259">
    <property type="entry name" value="FMN_hydac_DH_AS"/>
</dbReference>
<dbReference type="CDD" id="cd02809">
    <property type="entry name" value="alpha_hydroxyacid_oxid_FMN"/>
    <property type="match status" value="1"/>
</dbReference>
<dbReference type="PIRSF" id="PIRSF000138">
    <property type="entry name" value="Al-hdrx_acd_dh"/>
    <property type="match status" value="1"/>
</dbReference>
<dbReference type="Gene3D" id="3.20.20.70">
    <property type="entry name" value="Aldolase class I"/>
    <property type="match status" value="1"/>
</dbReference>
<evidence type="ECO:0000256" key="3">
    <source>
        <dbReference type="ARBA" id="ARBA00022643"/>
    </source>
</evidence>
<evidence type="ECO:0000259" key="8">
    <source>
        <dbReference type="PROSITE" id="PS51349"/>
    </source>
</evidence>
<comment type="cofactor">
    <cofactor evidence="1">
        <name>FMN</name>
        <dbReference type="ChEBI" id="CHEBI:58210"/>
    </cofactor>
</comment>
<feature type="binding site" evidence="7">
    <location>
        <begin position="332"/>
        <end position="333"/>
    </location>
    <ligand>
        <name>FMN</name>
        <dbReference type="ChEBI" id="CHEBI:58210"/>
    </ligand>
</feature>
<evidence type="ECO:0000256" key="4">
    <source>
        <dbReference type="ARBA" id="ARBA00023002"/>
    </source>
</evidence>
<keyword evidence="10" id="KW-1185">Reference proteome</keyword>
<reference evidence="10" key="1">
    <citation type="submission" date="2016-10" db="EMBL/GenBank/DDBJ databases">
        <authorList>
            <person name="Varghese N."/>
            <person name="Submissions S."/>
        </authorList>
    </citation>
    <scope>NUCLEOTIDE SEQUENCE [LARGE SCALE GENOMIC DNA]</scope>
    <source>
        <strain evidence="10">DSM 44142</strain>
    </source>
</reference>
<protein>
    <submittedName>
        <fullName evidence="9">L-lactate dehydrogenase (Cytochrome)</fullName>
    </submittedName>
</protein>
<dbReference type="Proteomes" id="UP000183053">
    <property type="component" value="Unassembled WGS sequence"/>
</dbReference>
<feature type="binding site" evidence="7">
    <location>
        <position position="129"/>
    </location>
    <ligand>
        <name>FMN</name>
        <dbReference type="ChEBI" id="CHEBI:58210"/>
    </ligand>
</feature>
<keyword evidence="4" id="KW-0560">Oxidoreductase</keyword>
<keyword evidence="2 7" id="KW-0285">Flavoprotein</keyword>
<gene>
    <name evidence="9" type="ORF">SAMN04489765_3297</name>
</gene>
<dbReference type="GO" id="GO:0016614">
    <property type="term" value="F:oxidoreductase activity, acting on CH-OH group of donors"/>
    <property type="evidence" value="ECO:0007669"/>
    <property type="project" value="UniProtKB-ARBA"/>
</dbReference>
<name>A0A1H1GF24_9ACTN</name>
<feature type="binding site" evidence="7">
    <location>
        <position position="157"/>
    </location>
    <ligand>
        <name>FMN</name>
        <dbReference type="ChEBI" id="CHEBI:58210"/>
    </ligand>
</feature>
<evidence type="ECO:0000256" key="2">
    <source>
        <dbReference type="ARBA" id="ARBA00022630"/>
    </source>
</evidence>
<feature type="binding site" evidence="7">
    <location>
        <begin position="309"/>
        <end position="313"/>
    </location>
    <ligand>
        <name>FMN</name>
        <dbReference type="ChEBI" id="CHEBI:58210"/>
    </ligand>
</feature>
<feature type="binding site" evidence="7">
    <location>
        <position position="281"/>
    </location>
    <ligand>
        <name>glyoxylate</name>
        <dbReference type="ChEBI" id="CHEBI:36655"/>
    </ligand>
</feature>
<dbReference type="Pfam" id="PF01070">
    <property type="entry name" value="FMN_dh"/>
    <property type="match status" value="1"/>
</dbReference>
<sequence length="385" mass="40726">MMTALITLEDYRTAARKRLPRMIFDFIDGGAEDERTLRANRRAFSDRTLAPRLLSGAATRSQATTVFGETLSLPVLLAPTGLSRLAGRDGELAAARGARAAGTQSVLSSAASVPVDEVARGSGVPPWFQLYPWRDRMLTSALMDRARAAGCTTLVVTLDVPVTGARERDYRNGMTIPVRPTPSSALDVLRHPRWAARMLTGPRVTMAHLVGLSAERGSSAASLAQLNLDLLNPAYSWDDLRRTRDHWTGPLLVKGVLGAADARLAVDCGADGVIVSNHGGRQADGVPASLDVLPEVVAAVGDVATVLMDGGVRRGTDVLMALAMGAEAVLIGRPWMYGLAVGGEEGVTRVLDLLRAEIDRALALIGAASTTDVTRAMLADSGTSR</sequence>
<dbReference type="PANTHER" id="PTHR10578">
    <property type="entry name" value="S -2-HYDROXY-ACID OXIDASE-RELATED"/>
    <property type="match status" value="1"/>
</dbReference>
<organism evidence="9 10">
    <name type="scientific">Tsukamurella pulmonis</name>
    <dbReference type="NCBI Taxonomy" id="47312"/>
    <lineage>
        <taxon>Bacteria</taxon>
        <taxon>Bacillati</taxon>
        <taxon>Actinomycetota</taxon>
        <taxon>Actinomycetes</taxon>
        <taxon>Mycobacteriales</taxon>
        <taxon>Tsukamurellaceae</taxon>
        <taxon>Tsukamurella</taxon>
    </lineage>
</organism>
<feature type="binding site" evidence="7">
    <location>
        <position position="254"/>
    </location>
    <ligand>
        <name>FMN</name>
        <dbReference type="ChEBI" id="CHEBI:58210"/>
    </ligand>
</feature>
<feature type="binding site" evidence="7">
    <location>
        <position position="108"/>
    </location>
    <ligand>
        <name>FMN</name>
        <dbReference type="ChEBI" id="CHEBI:58210"/>
    </ligand>
</feature>
<evidence type="ECO:0000256" key="6">
    <source>
        <dbReference type="PIRSR" id="PIRSR000138-1"/>
    </source>
</evidence>
<dbReference type="PROSITE" id="PS00557">
    <property type="entry name" value="FMN_HYDROXY_ACID_DH_1"/>
    <property type="match status" value="1"/>
</dbReference>
<proteinExistence type="inferred from homology"/>
<accession>A0A1H1GF24</accession>